<dbReference type="Proteomes" id="UP000242287">
    <property type="component" value="Unassembled WGS sequence"/>
</dbReference>
<comment type="similarity">
    <text evidence="1">Belongs to the WAPL family.</text>
</comment>
<dbReference type="PANTHER" id="PTHR22100:SF13">
    <property type="entry name" value="WINGS APART-LIKE PROTEIN HOMOLOG"/>
    <property type="match status" value="1"/>
</dbReference>
<dbReference type="OrthoDB" id="78088at2759"/>
<proteinExistence type="inferred from homology"/>
<feature type="compositionally biased region" description="Pro residues" evidence="2">
    <location>
        <begin position="125"/>
        <end position="136"/>
    </location>
</feature>
<feature type="region of interest" description="Disordered" evidence="2">
    <location>
        <begin position="636"/>
        <end position="670"/>
    </location>
</feature>
<feature type="compositionally biased region" description="Basic and acidic residues" evidence="2">
    <location>
        <begin position="22"/>
        <end position="32"/>
    </location>
</feature>
<dbReference type="Pfam" id="PF07814">
    <property type="entry name" value="WAPL"/>
    <property type="match status" value="1"/>
</dbReference>
<dbReference type="STRING" id="703135.A0A2A9NEI1"/>
<keyword evidence="5" id="KW-1185">Reference proteome</keyword>
<dbReference type="InterPro" id="IPR011989">
    <property type="entry name" value="ARM-like"/>
</dbReference>
<feature type="domain" description="Wings apart-like protein C-terminal" evidence="3">
    <location>
        <begin position="344"/>
        <end position="449"/>
    </location>
</feature>
<evidence type="ECO:0000256" key="2">
    <source>
        <dbReference type="SAM" id="MobiDB-lite"/>
    </source>
</evidence>
<dbReference type="InterPro" id="IPR039874">
    <property type="entry name" value="WAPL"/>
</dbReference>
<evidence type="ECO:0000313" key="4">
    <source>
        <dbReference type="EMBL" id="PFH46671.1"/>
    </source>
</evidence>
<evidence type="ECO:0000259" key="3">
    <source>
        <dbReference type="Pfam" id="PF07814"/>
    </source>
</evidence>
<feature type="compositionally biased region" description="Polar residues" evidence="2">
    <location>
        <begin position="170"/>
        <end position="183"/>
    </location>
</feature>
<dbReference type="PANTHER" id="PTHR22100">
    <property type="entry name" value="WINGS APART-LIKE PROTEIN HOMOLOG"/>
    <property type="match status" value="1"/>
</dbReference>
<feature type="compositionally biased region" description="Basic residues" evidence="2">
    <location>
        <begin position="11"/>
        <end position="21"/>
    </location>
</feature>
<organism evidence="4 5">
    <name type="scientific">Amanita thiersii Skay4041</name>
    <dbReference type="NCBI Taxonomy" id="703135"/>
    <lineage>
        <taxon>Eukaryota</taxon>
        <taxon>Fungi</taxon>
        <taxon>Dikarya</taxon>
        <taxon>Basidiomycota</taxon>
        <taxon>Agaricomycotina</taxon>
        <taxon>Agaricomycetes</taxon>
        <taxon>Agaricomycetidae</taxon>
        <taxon>Agaricales</taxon>
        <taxon>Pluteineae</taxon>
        <taxon>Amanitaceae</taxon>
        <taxon>Amanita</taxon>
    </lineage>
</organism>
<evidence type="ECO:0000256" key="1">
    <source>
        <dbReference type="ARBA" id="ARBA00006854"/>
    </source>
</evidence>
<feature type="compositionally biased region" description="Basic and acidic residues" evidence="2">
    <location>
        <begin position="104"/>
        <end position="118"/>
    </location>
</feature>
<dbReference type="AlphaFoldDB" id="A0A2A9NEI1"/>
<dbReference type="InterPro" id="IPR022771">
    <property type="entry name" value="WAPL_C"/>
</dbReference>
<dbReference type="Gene3D" id="1.25.10.10">
    <property type="entry name" value="Leucine-rich Repeat Variant"/>
    <property type="match status" value="2"/>
</dbReference>
<feature type="compositionally biased region" description="Low complexity" evidence="2">
    <location>
        <begin position="195"/>
        <end position="218"/>
    </location>
</feature>
<accession>A0A2A9NEI1</accession>
<protein>
    <recommendedName>
        <fullName evidence="3">Wings apart-like protein C-terminal domain-containing protein</fullName>
    </recommendedName>
</protein>
<sequence length="1007" mass="109291">MPPSTYLARTYSRRSNAKRKRQAEVYSDREDTVSTDSSGKKRTRTISDEGLKDKDIRATTPPPPPPSSHHPLHVEGRKKISRTYSGATTAKRQRMGEVKGSTSIRDKTPPPRLARDLSEVFDSATPPPRPSPPPRTPQKLARRMLSRPNLKADSPPPLSTTPSRHRTGLERTQSLPTVLSSPPSRDKGKGREVYPDPNQDPTFTTTTTTNAPPLLPLARPTSNVVRTYAGKSRSFLVPLPTTSTHLPPGLALTIGDDEEDDFLTRESYSSLRARWGVDNSEDDPYPIDATAPSKGKSGSGSAGPGTPSRTTSPRMGKQGGKKTHNHHPSVQSIPPLPNGMMNPLKSITELRSKGESRRFLDEVGYLLEGMDKKGAVTLRRTSALDIVTKLCDVEFARKAKAADFFGRIWDVFVDAGAGKNQDKILDLLLAFLAALITRDKTSLHDLAHRTQLLTSGDEEQDVNHHHRDRPSFVDVLFSLLTSCTSSTTSDLLTLIIDNPNLATTTTTTDLKRAGLSKKDRIQVGLIHNTISSKSRLFPPGTRITTPLLLVYTLQNLQHSLIQPGHLPILLTSLRTSLYPLPAPAPPSSPTETYSSLVASHLSWRDATSRIGFECVTAHLRLLDTFLLGQWQTTTTTTTTTADDDDDDDDDDNEGGNGAEGDDRSASEGDGELSYRGALEVLETARGEWLLDALIALGVCAEMGLRKEASLSEHLSFGCLEMVLRVLVSSTHADENWSRMVLGRECALSFVMREEGTDGLQLQQGDEDGTETVISDWGEGEGTEGVGEGGESGEDNHGEESRVLDRLCLALGLLTNLVQVVDGAGDVVKELRLDPSCGLKKSGCIKRCMCVGTVGGLEVLVRLYTRLEVSEGGDDDDDEGVVLGQEEDRDAERRREADMLFLRGHLAVLFGLFLMRGGGSCEEALMDSLPSCGGGGGGGGGRREKLGRLVEQAREFVSFYRTLLMGAAVAIGEGEGVGVSRGKKLKKQDGDEVAQGVVEYLQALIEVR</sequence>
<name>A0A2A9NEI1_9AGAR</name>
<reference evidence="4 5" key="1">
    <citation type="submission" date="2014-02" db="EMBL/GenBank/DDBJ databases">
        <title>Transposable element dynamics among asymbiotic and ectomycorrhizal Amanita fungi.</title>
        <authorList>
            <consortium name="DOE Joint Genome Institute"/>
            <person name="Hess J."/>
            <person name="Skrede I."/>
            <person name="Wolfe B."/>
            <person name="LaButti K."/>
            <person name="Ohm R.A."/>
            <person name="Grigoriev I.V."/>
            <person name="Pringle A."/>
        </authorList>
    </citation>
    <scope>NUCLEOTIDE SEQUENCE [LARGE SCALE GENOMIC DNA]</scope>
    <source>
        <strain evidence="4 5">SKay4041</strain>
    </source>
</reference>
<feature type="region of interest" description="Disordered" evidence="2">
    <location>
        <begin position="775"/>
        <end position="797"/>
    </location>
</feature>
<evidence type="ECO:0000313" key="5">
    <source>
        <dbReference type="Proteomes" id="UP000242287"/>
    </source>
</evidence>
<feature type="compositionally biased region" description="Basic and acidic residues" evidence="2">
    <location>
        <begin position="45"/>
        <end position="57"/>
    </location>
</feature>
<feature type="region of interest" description="Disordered" evidence="2">
    <location>
        <begin position="274"/>
        <end position="343"/>
    </location>
</feature>
<feature type="compositionally biased region" description="Basic and acidic residues" evidence="2">
    <location>
        <begin position="184"/>
        <end position="194"/>
    </location>
</feature>
<dbReference type="EMBL" id="KZ302169">
    <property type="protein sequence ID" value="PFH46671.1"/>
    <property type="molecule type" value="Genomic_DNA"/>
</dbReference>
<feature type="compositionally biased region" description="Acidic residues" evidence="2">
    <location>
        <begin position="641"/>
        <end position="653"/>
    </location>
</feature>
<feature type="compositionally biased region" description="Low complexity" evidence="2">
    <location>
        <begin position="304"/>
        <end position="314"/>
    </location>
</feature>
<feature type="region of interest" description="Disordered" evidence="2">
    <location>
        <begin position="1"/>
        <end position="218"/>
    </location>
</feature>
<gene>
    <name evidence="4" type="ORF">AMATHDRAFT_199190</name>
</gene>